<reference evidence="2" key="2">
    <citation type="submission" date="2011-08" db="EMBL/GenBank/DDBJ databases">
        <authorList>
            <person name="Dayrat B."/>
        </authorList>
    </citation>
    <scope>NUCLEOTIDE SEQUENCE</scope>
</reference>
<evidence type="ECO:0000256" key="1">
    <source>
        <dbReference type="SAM" id="Phobius"/>
    </source>
</evidence>
<dbReference type="GeneID" id="11341271"/>
<organism evidence="2">
    <name type="scientific">Siphonaria gigas</name>
    <name type="common">giant false limpet</name>
    <dbReference type="NCBI Taxonomy" id="1087063"/>
    <lineage>
        <taxon>Eukaryota</taxon>
        <taxon>Metazoa</taxon>
        <taxon>Spiralia</taxon>
        <taxon>Lophotrochozoa</taxon>
        <taxon>Mollusca</taxon>
        <taxon>Gastropoda</taxon>
        <taxon>Heterobranchia</taxon>
        <taxon>Euthyneura</taxon>
        <taxon>Panpulmonata</taxon>
        <taxon>Siphonarimorpha</taxon>
        <taxon>Siphonariida</taxon>
        <taxon>Siphonarioidea</taxon>
        <taxon>Siphonariidae</taxon>
        <taxon>Siphonaria</taxon>
    </lineage>
</organism>
<name>G8HSF6_9GAST</name>
<feature type="transmembrane region" description="Helical" evidence="1">
    <location>
        <begin position="6"/>
        <end position="29"/>
    </location>
</feature>
<sequence length="53" mass="6020">MPQLSPNLGFLIAFTVLVMFLVILVNLNFTWNTPVNASKLSFQSKTKVNPMFF</sequence>
<proteinExistence type="predicted"/>
<dbReference type="CTD" id="4509"/>
<protein>
    <submittedName>
        <fullName evidence="2">ATP synthase subunit 8</fullName>
    </submittedName>
</protein>
<keyword evidence="2" id="KW-0496">Mitochondrion</keyword>
<geneLocation type="mitochondrion" evidence="2"/>
<keyword evidence="1" id="KW-1133">Transmembrane helix</keyword>
<dbReference type="EMBL" id="JN627205">
    <property type="protein sequence ID" value="AEQ93913.1"/>
    <property type="molecule type" value="Genomic_DNA"/>
</dbReference>
<gene>
    <name evidence="2" type="primary">atp8</name>
</gene>
<keyword evidence="1" id="KW-0812">Transmembrane</keyword>
<keyword evidence="1" id="KW-0472">Membrane</keyword>
<accession>G8HSF6</accession>
<evidence type="ECO:0000313" key="2">
    <source>
        <dbReference type="EMBL" id="AEQ93913.1"/>
    </source>
</evidence>
<reference evidence="2" key="1">
    <citation type="journal article" date="2011" name="BMC Evol. Biol.">
        <title>Ten new complete mitochondrial genomes of pulmonates (Mollusca: Gastropoda) and their impact on phylogenetic relationships.</title>
        <authorList>
            <person name="White T.R."/>
            <person name="Conrad M.M."/>
            <person name="Tseng R."/>
            <person name="Balayan S."/>
            <person name="Golding R."/>
            <person name="de Frias Martins A.M."/>
            <person name="Dayrat B.A."/>
        </authorList>
    </citation>
    <scope>NUCLEOTIDE SEQUENCE</scope>
</reference>
<dbReference type="AlphaFoldDB" id="G8HSF6"/>
<dbReference type="RefSeq" id="YP_004935047.1">
    <property type="nucleotide sequence ID" value="NC_016188.1"/>
</dbReference>